<dbReference type="InterPro" id="IPR000305">
    <property type="entry name" value="GIY-YIG_endonuc"/>
</dbReference>
<dbReference type="OrthoDB" id="287318at2"/>
<proteinExistence type="inferred from homology"/>
<dbReference type="Proteomes" id="UP000428330">
    <property type="component" value="Chromosome"/>
</dbReference>
<sequence length="96" mass="10964">MAFYTYILTCHSNTATFIGVTGDLSKRVGRHKSGCGSEYTAKHNINKLVYFEAHDTLSQAFARERKLRRWRHALKDVLINDTNPSWSDLNPEASYA</sequence>
<dbReference type="AlphaFoldDB" id="A0A6I6ITP3"/>
<evidence type="ECO:0000313" key="3">
    <source>
        <dbReference type="EMBL" id="QGX99454.1"/>
    </source>
</evidence>
<comment type="similarity">
    <text evidence="1">Belongs to the UPF0213 family.</text>
</comment>
<evidence type="ECO:0000313" key="4">
    <source>
        <dbReference type="Proteomes" id="UP000428330"/>
    </source>
</evidence>
<dbReference type="InterPro" id="IPR050190">
    <property type="entry name" value="UPF0213_domain"/>
</dbReference>
<dbReference type="PANTHER" id="PTHR34477">
    <property type="entry name" value="UPF0213 PROTEIN YHBQ"/>
    <property type="match status" value="1"/>
</dbReference>
<dbReference type="CDD" id="cd10448">
    <property type="entry name" value="GIY-YIG_unchar_3"/>
    <property type="match status" value="1"/>
</dbReference>
<evidence type="ECO:0000259" key="2">
    <source>
        <dbReference type="PROSITE" id="PS50164"/>
    </source>
</evidence>
<dbReference type="Pfam" id="PF01541">
    <property type="entry name" value="GIY-YIG"/>
    <property type="match status" value="1"/>
</dbReference>
<protein>
    <submittedName>
        <fullName evidence="3">GIY-YIG nuclease family protein</fullName>
    </submittedName>
</protein>
<dbReference type="PROSITE" id="PS50164">
    <property type="entry name" value="GIY_YIG"/>
    <property type="match status" value="1"/>
</dbReference>
<dbReference type="SUPFAM" id="SSF82771">
    <property type="entry name" value="GIY-YIG endonuclease"/>
    <property type="match status" value="1"/>
</dbReference>
<dbReference type="KEGG" id="rom:EI983_14735"/>
<accession>A0A6I6ITP3</accession>
<dbReference type="Gene3D" id="3.40.1440.10">
    <property type="entry name" value="GIY-YIG endonuclease"/>
    <property type="match status" value="1"/>
</dbReference>
<name>A0A6I6ITP3_9RHOB</name>
<dbReference type="InterPro" id="IPR035901">
    <property type="entry name" value="GIY-YIG_endonuc_sf"/>
</dbReference>
<dbReference type="EMBL" id="CP034348">
    <property type="protein sequence ID" value="QGX99454.1"/>
    <property type="molecule type" value="Genomic_DNA"/>
</dbReference>
<reference evidence="4" key="1">
    <citation type="submission" date="2018-12" db="EMBL/GenBank/DDBJ databases">
        <title>Complete genome sequence of Roseovarius sp. MME-070.</title>
        <authorList>
            <person name="Nam Y.-D."/>
            <person name="Kang J."/>
            <person name="Chung W.-H."/>
            <person name="Park Y.S."/>
        </authorList>
    </citation>
    <scope>NUCLEOTIDE SEQUENCE [LARGE SCALE GENOMIC DNA]</scope>
    <source>
        <strain evidence="4">MME-070</strain>
    </source>
</reference>
<keyword evidence="4" id="KW-1185">Reference proteome</keyword>
<gene>
    <name evidence="3" type="ORF">EI983_14735</name>
</gene>
<dbReference type="PANTHER" id="PTHR34477:SF5">
    <property type="entry name" value="BSL5627 PROTEIN"/>
    <property type="match status" value="1"/>
</dbReference>
<dbReference type="RefSeq" id="WP_157708136.1">
    <property type="nucleotide sequence ID" value="NZ_CP034348.1"/>
</dbReference>
<organism evidence="3 4">
    <name type="scientific">Roseovarius faecimaris</name>
    <dbReference type="NCBI Taxonomy" id="2494550"/>
    <lineage>
        <taxon>Bacteria</taxon>
        <taxon>Pseudomonadati</taxon>
        <taxon>Pseudomonadota</taxon>
        <taxon>Alphaproteobacteria</taxon>
        <taxon>Rhodobacterales</taxon>
        <taxon>Roseobacteraceae</taxon>
        <taxon>Roseovarius</taxon>
    </lineage>
</organism>
<evidence type="ECO:0000256" key="1">
    <source>
        <dbReference type="ARBA" id="ARBA00007435"/>
    </source>
</evidence>
<feature type="domain" description="GIY-YIG" evidence="2">
    <location>
        <begin position="1"/>
        <end position="77"/>
    </location>
</feature>